<dbReference type="Pfam" id="PF00149">
    <property type="entry name" value="Metallophos"/>
    <property type="match status" value="1"/>
</dbReference>
<evidence type="ECO:0000256" key="1">
    <source>
        <dbReference type="ARBA" id="ARBA00022801"/>
    </source>
</evidence>
<name>A0A7V4XRW1_9BACT</name>
<dbReference type="InterPro" id="IPR004843">
    <property type="entry name" value="Calcineurin-like_PHP"/>
</dbReference>
<dbReference type="SUPFAM" id="SSF56300">
    <property type="entry name" value="Metallo-dependent phosphatases"/>
    <property type="match status" value="1"/>
</dbReference>
<gene>
    <name evidence="4" type="ORF">ENW50_04530</name>
</gene>
<feature type="domain" description="Calcineurin-like phosphoesterase" evidence="3">
    <location>
        <begin position="54"/>
        <end position="354"/>
    </location>
</feature>
<dbReference type="InterPro" id="IPR029052">
    <property type="entry name" value="Metallo-depent_PP-like"/>
</dbReference>
<sequence>MTLSIAAMRVSFLPVLKSLKSAWMIIFLGLAAAFMPLSSYAAVHAGGDTSSARPVVILSDIHFDPFHDPGKFKQLQAAPVSRWASILDAAPAPGQARQFAAMQSACNASGVDTDWTLLKSSLEAASQRQPSPLFVTLSGDLTVHQFSCRFHRMDPSGSDTAYIDFAVKTASFVALELKRTFPHSPVYIALGNNDSSCGDYRESPGSLYFQGMAKAVAMDAGRAGRTEILSEFPHQGDYDVPLPSPMEHTRLIVLQDIFQSSNYSACDGKPDPSAAKQQVQWLLHRLAVARAHGEHVWVMSHIPPGVFVYQTIKAHRNVCGGQAPEMFYSSGAMADTLEKFAGTVRLVIMGHTHDDEVRLLKPANAALTGSGSGEIPVKLVPSITPLHGNNPAFVTGKVNARTATLMDYTVWVASNKTGAGTQWKPEYTWSKAYDLPDFSAASVAKLVMRLQDDRHGSSAASRDYEQWFAPGEGKTMGMLLRLFWPSYACSLGHMHAAGYRQCLCGVAATKKSGFRH</sequence>
<comment type="caution">
    <text evidence="4">The sequence shown here is derived from an EMBL/GenBank/DDBJ whole genome shotgun (WGS) entry which is preliminary data.</text>
</comment>
<dbReference type="PANTHER" id="PTHR10340">
    <property type="entry name" value="SPHINGOMYELIN PHOSPHODIESTERASE"/>
    <property type="match status" value="1"/>
</dbReference>
<keyword evidence="2" id="KW-0325">Glycoprotein</keyword>
<organism evidence="4">
    <name type="scientific">Acidobacterium capsulatum</name>
    <dbReference type="NCBI Taxonomy" id="33075"/>
    <lineage>
        <taxon>Bacteria</taxon>
        <taxon>Pseudomonadati</taxon>
        <taxon>Acidobacteriota</taxon>
        <taxon>Terriglobia</taxon>
        <taxon>Terriglobales</taxon>
        <taxon>Acidobacteriaceae</taxon>
        <taxon>Acidobacterium</taxon>
    </lineage>
</organism>
<reference evidence="4" key="1">
    <citation type="journal article" date="2020" name="mSystems">
        <title>Genome- and Community-Level Interaction Insights into Carbon Utilization and Element Cycling Functions of Hydrothermarchaeota in Hydrothermal Sediment.</title>
        <authorList>
            <person name="Zhou Z."/>
            <person name="Liu Y."/>
            <person name="Xu W."/>
            <person name="Pan J."/>
            <person name="Luo Z.H."/>
            <person name="Li M."/>
        </authorList>
    </citation>
    <scope>NUCLEOTIDE SEQUENCE [LARGE SCALE GENOMIC DNA]</scope>
    <source>
        <strain evidence="4">SpSt-855</strain>
    </source>
</reference>
<protein>
    <recommendedName>
        <fullName evidence="3">Calcineurin-like phosphoesterase domain-containing protein</fullName>
    </recommendedName>
</protein>
<evidence type="ECO:0000256" key="2">
    <source>
        <dbReference type="ARBA" id="ARBA00023180"/>
    </source>
</evidence>
<dbReference type="GO" id="GO:0016787">
    <property type="term" value="F:hydrolase activity"/>
    <property type="evidence" value="ECO:0007669"/>
    <property type="project" value="UniProtKB-KW"/>
</dbReference>
<keyword evidence="1" id="KW-0378">Hydrolase</keyword>
<proteinExistence type="predicted"/>
<dbReference type="Gene3D" id="3.60.21.10">
    <property type="match status" value="1"/>
</dbReference>
<dbReference type="PANTHER" id="PTHR10340:SF57">
    <property type="entry name" value="METALLOPHOS DOMAIN-CONTAINING PROTEIN"/>
    <property type="match status" value="1"/>
</dbReference>
<evidence type="ECO:0000259" key="3">
    <source>
        <dbReference type="Pfam" id="PF00149"/>
    </source>
</evidence>
<accession>A0A7V4XRW1</accession>
<dbReference type="EMBL" id="DTKL01000022">
    <property type="protein sequence ID" value="HGY93942.1"/>
    <property type="molecule type" value="Genomic_DNA"/>
</dbReference>
<evidence type="ECO:0000313" key="4">
    <source>
        <dbReference type="EMBL" id="HGY93942.1"/>
    </source>
</evidence>
<dbReference type="AlphaFoldDB" id="A0A7V4XRW1"/>